<dbReference type="SMART" id="SM00974">
    <property type="entry name" value="T5orf172"/>
    <property type="match status" value="1"/>
</dbReference>
<gene>
    <name evidence="2" type="ORF">FLM9_920</name>
</gene>
<proteinExistence type="predicted"/>
<dbReference type="Pfam" id="PF13455">
    <property type="entry name" value="MUG113"/>
    <property type="match status" value="1"/>
</dbReference>
<name>A0A164Z4Y8_9SYNE</name>
<organism evidence="2 3">
    <name type="scientific">Candidatus Synechococcus spongiarum</name>
    <dbReference type="NCBI Taxonomy" id="431041"/>
    <lineage>
        <taxon>Bacteria</taxon>
        <taxon>Bacillati</taxon>
        <taxon>Cyanobacteriota</taxon>
        <taxon>Cyanophyceae</taxon>
        <taxon>Synechococcales</taxon>
        <taxon>Synechococcaceae</taxon>
        <taxon>Synechococcus</taxon>
    </lineage>
</organism>
<accession>A0A164Z4Y8</accession>
<evidence type="ECO:0000259" key="1">
    <source>
        <dbReference type="SMART" id="SM00974"/>
    </source>
</evidence>
<sequence>MGFLYIIKTKRLTKIGITADIQRRMNELKPDRIHQVVTLPRARELEKKLHRLFADKRLPGSEYFFLSWAERRKACRLARRAGKRVRFLYQAPRQATARWLSPGVALEVCGFGLAVGVAALWITQSQPNVEQRQAPVSFAAPTKSFVSV</sequence>
<protein>
    <recommendedName>
        <fullName evidence="1">Bacteriophage T5 Orf172 DNA-binding domain-containing protein</fullName>
    </recommendedName>
</protein>
<dbReference type="OrthoDB" id="556850at2"/>
<dbReference type="InterPro" id="IPR018306">
    <property type="entry name" value="Phage_T5_Orf172_DNA-bd"/>
</dbReference>
<dbReference type="Proteomes" id="UP000182631">
    <property type="component" value="Unassembled WGS sequence"/>
</dbReference>
<evidence type="ECO:0000313" key="3">
    <source>
        <dbReference type="Proteomes" id="UP000182631"/>
    </source>
</evidence>
<dbReference type="RefSeq" id="WP_074457414.1">
    <property type="nucleotide sequence ID" value="NZ_FITM01000099.1"/>
</dbReference>
<evidence type="ECO:0000313" key="2">
    <source>
        <dbReference type="EMBL" id="SAY38889.1"/>
    </source>
</evidence>
<reference evidence="3" key="1">
    <citation type="submission" date="2016-02" db="EMBL/GenBank/DDBJ databases">
        <authorList>
            <person name="liu f."/>
        </authorList>
    </citation>
    <scope>NUCLEOTIDE SEQUENCE [LARGE SCALE GENOMIC DNA]</scope>
</reference>
<feature type="domain" description="Bacteriophage T5 Orf172 DNA-binding" evidence="1">
    <location>
        <begin position="7"/>
        <end position="78"/>
    </location>
</feature>
<dbReference type="EMBL" id="FITM01000099">
    <property type="protein sequence ID" value="SAY38889.1"/>
    <property type="molecule type" value="Genomic_DNA"/>
</dbReference>
<keyword evidence="3" id="KW-1185">Reference proteome</keyword>
<dbReference type="AlphaFoldDB" id="A0A164Z4Y8"/>